<evidence type="ECO:0000256" key="5">
    <source>
        <dbReference type="SAM" id="MobiDB-lite"/>
    </source>
</evidence>
<dbReference type="GO" id="GO:0005739">
    <property type="term" value="C:mitochondrion"/>
    <property type="evidence" value="ECO:0007669"/>
    <property type="project" value="TreeGrafter"/>
</dbReference>
<keyword evidence="6" id="KW-0812">Transmembrane</keyword>
<sequence>MSRQNNDVLPPEGQPSTSSRSQRSSNIALGLIGGSFVTIMALTTPFITMQLKSSLPYMSTPRQKVEKALTFLSKRNETMLANHNLKYKDIGTPIKSRHNESAAHQKQLHFVDLGSGDGTAVLAASSLGWRATGIEMNPTLWLMSSIRRLLSNNKKTRINSELKIGDMFDASISQSSLRNANCTMIFGVAPLMPRISNMIETECRTGCWIMSYRFRVPLANGYDVVKNKKDQASVGGSGGIHASLIYDEEEMRIYELNSVDTTEEDNSNNTD</sequence>
<keyword evidence="6" id="KW-0472">Membrane</keyword>
<evidence type="ECO:0000256" key="3">
    <source>
        <dbReference type="ARBA" id="ARBA00022679"/>
    </source>
</evidence>
<dbReference type="InterPro" id="IPR029063">
    <property type="entry name" value="SAM-dependent_MTases_sf"/>
</dbReference>
<evidence type="ECO:0000313" key="7">
    <source>
        <dbReference type="EMBL" id="KAK1739535.1"/>
    </source>
</evidence>
<reference evidence="7" key="1">
    <citation type="submission" date="2023-06" db="EMBL/GenBank/DDBJ databases">
        <title>Survivors Of The Sea: Transcriptome response of Skeletonema marinoi to long-term dormancy.</title>
        <authorList>
            <person name="Pinder M.I.M."/>
            <person name="Kourtchenko O."/>
            <person name="Robertson E.K."/>
            <person name="Larsson T."/>
            <person name="Maumus F."/>
            <person name="Osuna-Cruz C.M."/>
            <person name="Vancaester E."/>
            <person name="Stenow R."/>
            <person name="Vandepoele K."/>
            <person name="Ploug H."/>
            <person name="Bruchert V."/>
            <person name="Godhe A."/>
            <person name="Topel M."/>
        </authorList>
    </citation>
    <scope>NUCLEOTIDE SEQUENCE</scope>
    <source>
        <strain evidence="7">R05AC</strain>
    </source>
</reference>
<dbReference type="PANTHER" id="PTHR13610">
    <property type="entry name" value="METHYLTRANSFERASE DOMAIN-CONTAINING PROTEIN"/>
    <property type="match status" value="1"/>
</dbReference>
<organism evidence="7 8">
    <name type="scientific">Skeletonema marinoi</name>
    <dbReference type="NCBI Taxonomy" id="267567"/>
    <lineage>
        <taxon>Eukaryota</taxon>
        <taxon>Sar</taxon>
        <taxon>Stramenopiles</taxon>
        <taxon>Ochrophyta</taxon>
        <taxon>Bacillariophyta</taxon>
        <taxon>Coscinodiscophyceae</taxon>
        <taxon>Thalassiosirophycidae</taxon>
        <taxon>Thalassiosirales</taxon>
        <taxon>Skeletonemataceae</taxon>
        <taxon>Skeletonema</taxon>
        <taxon>Skeletonema marinoi-dohrnii complex</taxon>
    </lineage>
</organism>
<protein>
    <submittedName>
        <fullName evidence="7">Lysine N-methyltransferase</fullName>
        <ecNumber evidence="7">2.1.1.-</ecNumber>
    </submittedName>
</protein>
<dbReference type="InterPro" id="IPR026170">
    <property type="entry name" value="FAM173A/B"/>
</dbReference>
<feature type="transmembrane region" description="Helical" evidence="6">
    <location>
        <begin position="27"/>
        <end position="48"/>
    </location>
</feature>
<accession>A0AAD8Y6J9</accession>
<proteinExistence type="inferred from homology"/>
<keyword evidence="6" id="KW-1133">Transmembrane helix</keyword>
<dbReference type="AlphaFoldDB" id="A0AAD8Y6J9"/>
<dbReference type="PANTHER" id="PTHR13610:SF9">
    <property type="entry name" value="FI06469P"/>
    <property type="match status" value="1"/>
</dbReference>
<keyword evidence="3 7" id="KW-0808">Transferase</keyword>
<dbReference type="EMBL" id="JATAAI010000018">
    <property type="protein sequence ID" value="KAK1739535.1"/>
    <property type="molecule type" value="Genomic_DNA"/>
</dbReference>
<feature type="region of interest" description="Disordered" evidence="5">
    <location>
        <begin position="1"/>
        <end position="24"/>
    </location>
</feature>
<dbReference type="Proteomes" id="UP001224775">
    <property type="component" value="Unassembled WGS sequence"/>
</dbReference>
<gene>
    <name evidence="7" type="ORF">QTG54_010078</name>
</gene>
<comment type="caution">
    <text evidence="7">The sequence shown here is derived from an EMBL/GenBank/DDBJ whole genome shotgun (WGS) entry which is preliminary data.</text>
</comment>
<keyword evidence="2 7" id="KW-0489">Methyltransferase</keyword>
<name>A0AAD8Y6J9_9STRA</name>
<keyword evidence="4" id="KW-0949">S-adenosyl-L-methionine</keyword>
<evidence type="ECO:0000256" key="1">
    <source>
        <dbReference type="ARBA" id="ARBA00010633"/>
    </source>
</evidence>
<evidence type="ECO:0000256" key="6">
    <source>
        <dbReference type="SAM" id="Phobius"/>
    </source>
</evidence>
<dbReference type="Gene3D" id="3.40.50.150">
    <property type="entry name" value="Vaccinia Virus protein VP39"/>
    <property type="match status" value="1"/>
</dbReference>
<evidence type="ECO:0000256" key="2">
    <source>
        <dbReference type="ARBA" id="ARBA00022603"/>
    </source>
</evidence>
<keyword evidence="8" id="KW-1185">Reference proteome</keyword>
<dbReference type="SUPFAM" id="SSF53335">
    <property type="entry name" value="S-adenosyl-L-methionine-dependent methyltransferases"/>
    <property type="match status" value="1"/>
</dbReference>
<dbReference type="GO" id="GO:0016279">
    <property type="term" value="F:protein-lysine N-methyltransferase activity"/>
    <property type="evidence" value="ECO:0007669"/>
    <property type="project" value="InterPro"/>
</dbReference>
<dbReference type="GO" id="GO:0032259">
    <property type="term" value="P:methylation"/>
    <property type="evidence" value="ECO:0007669"/>
    <property type="project" value="UniProtKB-KW"/>
</dbReference>
<comment type="similarity">
    <text evidence="1">Belongs to the ANT/ATPSC lysine N-methyltransferase family.</text>
</comment>
<evidence type="ECO:0000256" key="4">
    <source>
        <dbReference type="ARBA" id="ARBA00022691"/>
    </source>
</evidence>
<evidence type="ECO:0000313" key="8">
    <source>
        <dbReference type="Proteomes" id="UP001224775"/>
    </source>
</evidence>
<dbReference type="EC" id="2.1.1.-" evidence="7"/>
<dbReference type="GO" id="GO:1905706">
    <property type="term" value="P:regulation of mitochondrial ATP synthesis coupled proton transport"/>
    <property type="evidence" value="ECO:0007669"/>
    <property type="project" value="TreeGrafter"/>
</dbReference>